<reference evidence="6" key="1">
    <citation type="journal article" date="2015" name="Genome Announc.">
        <title>Genome sequence of the AIDS-associated pathogen Penicillium marneffei (ATCC18224) and its near taxonomic relative Talaromyces stipitatus (ATCC10500).</title>
        <authorList>
            <person name="Nierman W.C."/>
            <person name="Fedorova-Abrams N.D."/>
            <person name="Andrianopoulos A."/>
        </authorList>
    </citation>
    <scope>NUCLEOTIDE SEQUENCE [LARGE SCALE GENOMIC DNA]</scope>
    <source>
        <strain evidence="6">ATCC 18224 / CBS 334.59 / QM 7333</strain>
    </source>
</reference>
<evidence type="ECO:0000313" key="6">
    <source>
        <dbReference type="Proteomes" id="UP000001294"/>
    </source>
</evidence>
<accession>B6QUQ3</accession>
<dbReference type="VEuPathDB" id="FungiDB:PMAA_010100"/>
<keyword evidence="6" id="KW-1185">Reference proteome</keyword>
<name>B6QUQ3_TALMQ</name>
<keyword evidence="3" id="KW-0274">FAD</keyword>
<dbReference type="GO" id="GO:0050661">
    <property type="term" value="F:NADP binding"/>
    <property type="evidence" value="ECO:0007669"/>
    <property type="project" value="InterPro"/>
</dbReference>
<protein>
    <submittedName>
        <fullName evidence="5">Flavin-binding monooxygenase-like protein</fullName>
    </submittedName>
</protein>
<evidence type="ECO:0000256" key="4">
    <source>
        <dbReference type="ARBA" id="ARBA00023002"/>
    </source>
</evidence>
<organism evidence="5 6">
    <name type="scientific">Talaromyces marneffei (strain ATCC 18224 / CBS 334.59 / QM 7333)</name>
    <name type="common">Penicillium marneffei</name>
    <dbReference type="NCBI Taxonomy" id="441960"/>
    <lineage>
        <taxon>Eukaryota</taxon>
        <taxon>Fungi</taxon>
        <taxon>Dikarya</taxon>
        <taxon>Ascomycota</taxon>
        <taxon>Pezizomycotina</taxon>
        <taxon>Eurotiomycetes</taxon>
        <taxon>Eurotiomycetidae</taxon>
        <taxon>Eurotiales</taxon>
        <taxon>Trichocomaceae</taxon>
        <taxon>Talaromyces</taxon>
        <taxon>Talaromyces sect. Talaromyces</taxon>
    </lineage>
</organism>
<dbReference type="Gene3D" id="3.50.50.60">
    <property type="entry name" value="FAD/NAD(P)-binding domain"/>
    <property type="match status" value="1"/>
</dbReference>
<dbReference type="EMBL" id="DS995906">
    <property type="protein sequence ID" value="EEA18727.1"/>
    <property type="molecule type" value="Genomic_DNA"/>
</dbReference>
<dbReference type="InterPro" id="IPR050346">
    <property type="entry name" value="FMO-like"/>
</dbReference>
<dbReference type="GO" id="GO:0004499">
    <property type="term" value="F:N,N-dimethylaniline monooxygenase activity"/>
    <property type="evidence" value="ECO:0007669"/>
    <property type="project" value="InterPro"/>
</dbReference>
<sequence>MASQTEELDLVIVGGGISGLCVLRTIITLSKSSLSIALLENQPSIGGVWAQERLYTDLKTNHVLGSYEFSDFPMRSHISSDVKPKEHIPGKEVHDYLEAYVDEFALRGYIRLGKKVESVVERRDGEASSWEVEVEDLSTSIKATIRAKKLIVATGQTSQPYFPERLFPDQETFKRPMFHCVDLHKYEPELFDKSQNAPQGGKRITVFGSAKSAFDAAYTIAETYNTPVDMIIRASGHGPIWMCPALVTPLKKFLEKLMTVRLLTWFSPCIWGAEDGYVGIRSFLHSTWIGRKIVDAFWAIIGNDVKTLNKYDSHPETAKLKPWVEPLWVASGLSILNYNRNFFELVREGKVKVHIANVERLSEGAVHLSTSEVLESDGIVCCTGWRTTPSINFPAETQRELGFPTAEDPLPADLIQQADEHILRQLPRLKTQPAFNTDYHPMIKESPDPKTEATSHPTRLYRFLIPCTPRLASSRSIAFLGMATTASTMLITQAQALWIAAYFYHPTSMTLPLGTKGNLEWSTALHTQYCKWRYGVGGHGNRRPDFVFDAMPYIDLLLKDVGLRQQRKETKLKEWVEAYGVEDYRGLVEEFGEILGREEGFVNDN</sequence>
<dbReference type="OrthoDB" id="2915840at2759"/>
<dbReference type="SUPFAM" id="SSF51905">
    <property type="entry name" value="FAD/NAD(P)-binding domain"/>
    <property type="match status" value="2"/>
</dbReference>
<gene>
    <name evidence="5" type="ORF">PMAA_010100</name>
</gene>
<dbReference type="Proteomes" id="UP000001294">
    <property type="component" value="Unassembled WGS sequence"/>
</dbReference>
<evidence type="ECO:0000256" key="2">
    <source>
        <dbReference type="ARBA" id="ARBA00022630"/>
    </source>
</evidence>
<dbReference type="HOGENOM" id="CLU_019225_1_0_1"/>
<dbReference type="InterPro" id="IPR036188">
    <property type="entry name" value="FAD/NAD-bd_sf"/>
</dbReference>
<dbReference type="PhylomeDB" id="B6QUQ3"/>
<evidence type="ECO:0000313" key="5">
    <source>
        <dbReference type="EMBL" id="EEA18727.1"/>
    </source>
</evidence>
<proteinExistence type="inferred from homology"/>
<dbReference type="Pfam" id="PF00743">
    <property type="entry name" value="FMO-like"/>
    <property type="match status" value="1"/>
</dbReference>
<evidence type="ECO:0000256" key="3">
    <source>
        <dbReference type="ARBA" id="ARBA00022827"/>
    </source>
</evidence>
<dbReference type="InterPro" id="IPR020946">
    <property type="entry name" value="Flavin_mOase-like"/>
</dbReference>
<dbReference type="PANTHER" id="PTHR23023">
    <property type="entry name" value="DIMETHYLANILINE MONOOXYGENASE"/>
    <property type="match status" value="1"/>
</dbReference>
<comment type="similarity">
    <text evidence="1">Belongs to the FMO family.</text>
</comment>
<dbReference type="GO" id="GO:0050660">
    <property type="term" value="F:flavin adenine dinucleotide binding"/>
    <property type="evidence" value="ECO:0007669"/>
    <property type="project" value="InterPro"/>
</dbReference>
<keyword evidence="2" id="KW-0285">Flavoprotein</keyword>
<keyword evidence="4" id="KW-0560">Oxidoreductase</keyword>
<keyword evidence="5" id="KW-0503">Monooxygenase</keyword>
<dbReference type="AlphaFoldDB" id="B6QUQ3"/>
<evidence type="ECO:0000256" key="1">
    <source>
        <dbReference type="ARBA" id="ARBA00009183"/>
    </source>
</evidence>